<dbReference type="EMBL" id="CAOS01000011">
    <property type="protein sequence ID" value="CCO08548.1"/>
    <property type="molecule type" value="Genomic_DNA"/>
</dbReference>
<dbReference type="AlphaFoldDB" id="K8EAB5"/>
<protein>
    <submittedName>
        <fullName evidence="1">Uncharacterized protein</fullName>
    </submittedName>
</protein>
<dbReference type="OrthoDB" id="1807736at2"/>
<gene>
    <name evidence="1" type="ORF">DESHY_40098</name>
</gene>
<sequence>MAATKLSLTTLEIKPGTETDMNINLVEEVRACVHGVVRLPNGEYAENAVVKLFATDPVTGNLIPVAFAFTDQFGQFLFGIEDTSLEYKVKVFHYVPENPLPTGTTS</sequence>
<comment type="caution">
    <text evidence="1">The sequence shown here is derived from an EMBL/GenBank/DDBJ whole genome shotgun (WGS) entry which is preliminary data.</text>
</comment>
<evidence type="ECO:0000313" key="2">
    <source>
        <dbReference type="Proteomes" id="UP000009315"/>
    </source>
</evidence>
<proteinExistence type="predicted"/>
<dbReference type="eggNOG" id="ENOG50328SC">
    <property type="taxonomic scope" value="Bacteria"/>
</dbReference>
<evidence type="ECO:0000313" key="1">
    <source>
        <dbReference type="EMBL" id="CCO08548.1"/>
    </source>
</evidence>
<dbReference type="RefSeq" id="WP_008412031.1">
    <property type="nucleotide sequence ID" value="NZ_CAOS01000011.1"/>
</dbReference>
<dbReference type="Proteomes" id="UP000009315">
    <property type="component" value="Unassembled WGS sequence"/>
</dbReference>
<organism evidence="1 2">
    <name type="scientific">Desulforamulus hydrothermalis Lam5 = DSM 18033</name>
    <dbReference type="NCBI Taxonomy" id="1121428"/>
    <lineage>
        <taxon>Bacteria</taxon>
        <taxon>Bacillati</taxon>
        <taxon>Bacillota</taxon>
        <taxon>Clostridia</taxon>
        <taxon>Eubacteriales</taxon>
        <taxon>Peptococcaceae</taxon>
        <taxon>Desulforamulus</taxon>
    </lineage>
</organism>
<dbReference type="STRING" id="1121428.DESHY_40098"/>
<accession>K8EAB5</accession>
<reference evidence="1 2" key="1">
    <citation type="journal article" date="2013" name="Genome Announc.">
        <title>Genome Sequence of the Sulfate-Reducing Bacterium Desulfotomaculum hydrothermale Lam5(T).</title>
        <authorList>
            <person name="Amin O."/>
            <person name="Fardeau M.L."/>
            <person name="Valette O."/>
            <person name="Hirschler-Rea A."/>
            <person name="Barbe V."/>
            <person name="Medigue C."/>
            <person name="Vacherie B."/>
            <person name="Ollivier B."/>
            <person name="Bertin P.N."/>
            <person name="Dolla A."/>
        </authorList>
    </citation>
    <scope>NUCLEOTIDE SEQUENCE [LARGE SCALE GENOMIC DNA]</scope>
    <source>
        <strain evidence="2">Lam5 / DSM 18033</strain>
    </source>
</reference>
<name>K8EAB5_9FIRM</name>
<keyword evidence="2" id="KW-1185">Reference proteome</keyword>